<organism evidence="1 2">
    <name type="scientific">Rhodococcoides corynebacterioides</name>
    <dbReference type="NCBI Taxonomy" id="53972"/>
    <lineage>
        <taxon>Bacteria</taxon>
        <taxon>Bacillati</taxon>
        <taxon>Actinomycetota</taxon>
        <taxon>Actinomycetes</taxon>
        <taxon>Mycobacteriales</taxon>
        <taxon>Nocardiaceae</taxon>
        <taxon>Rhodococcoides</taxon>
    </lineage>
</organism>
<dbReference type="EMBL" id="JAFBBK010000001">
    <property type="protein sequence ID" value="MBM7413880.1"/>
    <property type="molecule type" value="Genomic_DNA"/>
</dbReference>
<gene>
    <name evidence="1" type="ORF">JOE42_000613</name>
</gene>
<accession>A0ABS2KPH5</accession>
<dbReference type="RefSeq" id="WP_204866603.1">
    <property type="nucleotide sequence ID" value="NZ_JAFBBK010000001.1"/>
</dbReference>
<proteinExistence type="predicted"/>
<dbReference type="Proteomes" id="UP000703038">
    <property type="component" value="Unassembled WGS sequence"/>
</dbReference>
<protein>
    <submittedName>
        <fullName evidence="1">Uncharacterized protein</fullName>
    </submittedName>
</protein>
<evidence type="ECO:0000313" key="1">
    <source>
        <dbReference type="EMBL" id="MBM7413880.1"/>
    </source>
</evidence>
<reference evidence="1 2" key="1">
    <citation type="submission" date="2021-01" db="EMBL/GenBank/DDBJ databases">
        <title>Genomics of switchgrass bacterial isolates.</title>
        <authorList>
            <person name="Shade A."/>
        </authorList>
    </citation>
    <scope>NUCLEOTIDE SEQUENCE [LARGE SCALE GENOMIC DNA]</scope>
    <source>
        <strain evidence="1 2">PvP111</strain>
    </source>
</reference>
<evidence type="ECO:0000313" key="2">
    <source>
        <dbReference type="Proteomes" id="UP000703038"/>
    </source>
</evidence>
<keyword evidence="2" id="KW-1185">Reference proteome</keyword>
<name>A0ABS2KPH5_9NOCA</name>
<sequence length="72" mass="8419">MYPTDPDVFLLVRRQEHATFTRNAEHRRVARARARLARDELRVQRAWEELTAALAESSQSRQSLADLVRSSR</sequence>
<comment type="caution">
    <text evidence="1">The sequence shown here is derived from an EMBL/GenBank/DDBJ whole genome shotgun (WGS) entry which is preliminary data.</text>
</comment>